<dbReference type="Proteomes" id="UP001187192">
    <property type="component" value="Unassembled WGS sequence"/>
</dbReference>
<feature type="region of interest" description="Disordered" evidence="1">
    <location>
        <begin position="25"/>
        <end position="44"/>
    </location>
</feature>
<dbReference type="Gramene" id="FCD_00021809-RA">
    <property type="protein sequence ID" value="FCD_00021809-RA:cds"/>
    <property type="gene ID" value="FCD_00021809"/>
</dbReference>
<proteinExistence type="predicted"/>
<accession>A0AA88E9I7</accession>
<gene>
    <name evidence="2" type="ORF">TIFTF001_039273</name>
</gene>
<keyword evidence="3" id="KW-1185">Reference proteome</keyword>
<dbReference type="AlphaFoldDB" id="A0AA88E9I7"/>
<comment type="caution">
    <text evidence="2">The sequence shown here is derived from an EMBL/GenBank/DDBJ whole genome shotgun (WGS) entry which is preliminary data.</text>
</comment>
<sequence length="119" mass="13083">MSQKSSPSLQGCCQRNTRIRSSLRNPWRGGISLGDGGLPATGRREGMISNEISSSLMWGRSICGGLLTIVHEWPPSMLVPVAMQIWSGGLFLRPQWVAVPRPIFRVRDKGVKGNIQNIV</sequence>
<organism evidence="2 3">
    <name type="scientific">Ficus carica</name>
    <name type="common">Common fig</name>
    <dbReference type="NCBI Taxonomy" id="3494"/>
    <lineage>
        <taxon>Eukaryota</taxon>
        <taxon>Viridiplantae</taxon>
        <taxon>Streptophyta</taxon>
        <taxon>Embryophyta</taxon>
        <taxon>Tracheophyta</taxon>
        <taxon>Spermatophyta</taxon>
        <taxon>Magnoliopsida</taxon>
        <taxon>eudicotyledons</taxon>
        <taxon>Gunneridae</taxon>
        <taxon>Pentapetalae</taxon>
        <taxon>rosids</taxon>
        <taxon>fabids</taxon>
        <taxon>Rosales</taxon>
        <taxon>Moraceae</taxon>
        <taxon>Ficeae</taxon>
        <taxon>Ficus</taxon>
    </lineage>
</organism>
<evidence type="ECO:0000256" key="1">
    <source>
        <dbReference type="SAM" id="MobiDB-lite"/>
    </source>
</evidence>
<evidence type="ECO:0000313" key="2">
    <source>
        <dbReference type="EMBL" id="GMN70230.1"/>
    </source>
</evidence>
<protein>
    <submittedName>
        <fullName evidence="2">Uncharacterized protein</fullName>
    </submittedName>
</protein>
<dbReference type="EMBL" id="BTGU01001071">
    <property type="protein sequence ID" value="GMN70230.1"/>
    <property type="molecule type" value="Genomic_DNA"/>
</dbReference>
<name>A0AA88E9I7_FICCA</name>
<reference evidence="2" key="1">
    <citation type="submission" date="2023-07" db="EMBL/GenBank/DDBJ databases">
        <title>draft genome sequence of fig (Ficus carica).</title>
        <authorList>
            <person name="Takahashi T."/>
            <person name="Nishimura K."/>
        </authorList>
    </citation>
    <scope>NUCLEOTIDE SEQUENCE</scope>
</reference>
<evidence type="ECO:0000313" key="3">
    <source>
        <dbReference type="Proteomes" id="UP001187192"/>
    </source>
</evidence>